<dbReference type="Gene3D" id="2.150.10.10">
    <property type="entry name" value="Serralysin-like metalloprotease, C-terminal"/>
    <property type="match status" value="9"/>
</dbReference>
<dbReference type="InterPro" id="IPR008635">
    <property type="entry name" value="Coiled_stalk_dom"/>
</dbReference>
<accession>A0AB36E343</accession>
<feature type="domain" description="Trimeric autotransporter adhesin YadA-like head" evidence="2">
    <location>
        <begin position="1671"/>
        <end position="1697"/>
    </location>
</feature>
<dbReference type="RefSeq" id="WP_066421900.1">
    <property type="nucleotide sequence ID" value="NZ_JTJU01000039.1"/>
</dbReference>
<feature type="domain" description="Trimeric autotransporter adhesin YadA-like head" evidence="2">
    <location>
        <begin position="79"/>
        <end position="105"/>
    </location>
</feature>
<sequence>MPWTDVWAWNDVGLEKGGTYNISGADQRGCTGKNTVNLTINESGDGDDMKCISAEGSVAIGADVTSAKLATVVGSWASASAEGAVAIGNGANASSSNSVVIGRNAWTDKNAIQAVVIGQGASAVGNGGRTDEENAMIAIGKGARARGNQATVVGSTAAARRQATAIGNDVFAQGSSSIAIGNDDIVNANYQDKLPVETIRRIFSGLWTAEGAGDMNAALISYGNQKDSESFYYKYIESENKDTNGSWLGTTTDKRNFSPTYAAGLGSIAIGSRTVAGGELSTSVGSLSFALADRSTAVGLRAFVAGPGTINQQKFDGAVGATAIGENSRVFAANSVAIGNNAEASHTGAYAYGYNAKAVGAGSIALGYSTVAGARINADQYDKLKTLTSYLHGLTIIDENGKVVNSNVNTFNIGINALINGGQINGQDVTGVQAGFTDNALFEQKGTDGLKPQEQRANEYLEVNGKKIYNLQLGDGDGIEPNGKNDYSANNGIAIGRYAFALRQNSITMGYGTISDAQSGIAIGSYAHVAAGSTNSVALGVNAYVTASNALALGYSSKALGGNSSAIGVGSNATAQNAIAFGLAAQATSAGSMAFGNLARATLENSMALGYQSRTDYTTTDASNKPTGTAWDALSYEERNKYLSDFNKYAWMPDGKDSIYYISNQKAGIISVGQKLSERRITNLAPGALGSDAVNVDQLRSVYYQLQSDLSKSNRQNTLHYLSVSDKGQNTTLENSMNLVENYQDYVTKKAMYLSYVARKKLNNENFSQSAMDEMKADILKMEADNSTFKDTATALKNFDLDGNSFSASDSISTVLNNLNNAQDSDFGKTPPGTADIEAERNASNYDNNKAIAADSIAIGYRASTGETATGGITIGTRATVSGVGGVALGQNASVTGNKSIAVGFSSSATGTDAIAVGDTAQATGDNNALAIGKGALASGTWHSVAIGQSTKASADNALALGSNSFAGASKAIAIGADNNKNGDTEYTVGEQSIAIGNGNRVSGAQSIAIGTGHNVSGANSGAFGDPNTVSGTGSYAFGNNNTVTADYTFVLGNNVTAAQARSVYLGGGVDFISDTTKSKGLATYTATDEINGATFSNFAGATPVGIVTIGKDSESRRLQGVAAGLIAVGSTDAINGSQLYSVLNQGISLKGNFNSAGAMTTYQPMGMKFDLVSGTDAKWTGDSVRYLGNNLATYIDGANKRVLFGMRKDPTFESMILRNPEDTTNANGIKFAATANTVTLKQVLSTGADVASGTTNTVKLTNLTNATISGTSSDAVTGAQLNAIKNIIGGNDYTITNGIVAAPAVSNGAGGVANTGKTTIDAAIKASQEKVIAKTSQNELVTVTVANEKTADGANQYEVGLNVTNLAKELAKPENGGFAKTDLSNITTDGKKAVSGLVSATAKDGYTSVDTKDKDDGTRAFTIGTNVATTIANETTATTEGNANKVASAQAVYSAISAAKTDINLTTDDTNIFSLTGDKTAGLGSDTFTLAFSKAKLLEVLKGNGALDDTFVKVDGSNLPTYSSAAGADNTVWNNWRTKLGIGDGVNWFNVNPQDSAKALNYDKSTSGAKGTNAIAIGYNVSAPGNEMIAIGSNITAKIDETDPLQGQTIIAIGRQAGSGRTAGEHPTIGGGSVLLGANTYSDGVGGVAIGTSAGAAQQFGTAVGSRAEAKGINATAVGANAKAEERQSLALGSGSKVETGSLAGSIALGATSVVSGAAVNGTSVSDYLIAGAKDKDGNDITTVAGQDASNAILAIGSGKDGATGSIKYRQIQNVAPGLVSKDSTDAINGSQLYYTNKTVTTLAEKIGNGSINGVDGARGENGAPGTSVAGQPGVPGNAGKDGLNGESLANKVQGLRDGMAGTVVYTDAETGERVLVENGKYYSAAAAGALVKANNGLWYEKDRVNDDGTLKDPNDNTGKTLAERVTAGNGKEYTDLSKIMLSAVNTAGDTKNDTTPITLSHIASALGIDPTSYKDSALTADTAAKDKTKVFELIGQTAQGTNSATGLYALSGSALNKAVTLADLQAIGLTGLVFGADNSITTPTLAKRVALGGTFNILGDGTGTSGANQYIDTTVSADGVRITLNQNAIDKLNAVPTSDNMDKKANTNANNIGEFKENWSKALQGITYTGDNDSATAEKKLGSSVSITGGKNAPAADQASSGNIVVTASDAATASNAEVLIQLASNLTGISSVAGGSDATKDAKLTFVKEKDADDKATTYDDTKPVILANDAILTGLADGKVETGSKDAVTGGQLADALAGKADTATSGIKFMGDTGSTESDVKLNKTLNVNGTKDFVTTKTAEAGTDGNGSLVIDLAQGVKDKLAKIDSSKDYVDTTRSIQLTADSGSTTAQTLANNVSFKVAGAEGIETSGDRSTITVKIANGGVTEAKLAKDAVTKDKIKDGAVDNAKLAADAVTTDKIKNKTILEEDLNDLLTNKINQGAAFDSAKIKLTGDNSSTSGDILLKNNPSLAFTGSSDIETKASATGVSFTLNKETTVTNAAPTKDLVVTSGAVYNAIKTAKPTVAASDATHGSMTDNLITVVGSKSDDISGNSFYVGLSKAALVNALKDDFAG</sequence>
<evidence type="ECO:0000256" key="1">
    <source>
        <dbReference type="SAM" id="MobiDB-lite"/>
    </source>
</evidence>
<evidence type="ECO:0000259" key="3">
    <source>
        <dbReference type="Pfam" id="PF05662"/>
    </source>
</evidence>
<evidence type="ECO:0000313" key="4">
    <source>
        <dbReference type="EMBL" id="OBX09859.1"/>
    </source>
</evidence>
<protein>
    <submittedName>
        <fullName evidence="4">Uncharacterized protein</fullName>
    </submittedName>
</protein>
<dbReference type="InterPro" id="IPR011049">
    <property type="entry name" value="Serralysin-like_metalloprot_C"/>
</dbReference>
<feature type="domain" description="Trimeric autotransporter adhesin YadA-like stalk" evidence="3">
    <location>
        <begin position="1118"/>
        <end position="1156"/>
    </location>
</feature>
<feature type="domain" description="Trimeric autotransporter adhesin YadA-like head" evidence="2">
    <location>
        <begin position="347"/>
        <end position="369"/>
    </location>
</feature>
<dbReference type="CDD" id="cd12820">
    <property type="entry name" value="LbR_YadA-like"/>
    <property type="match status" value="3"/>
</dbReference>
<organism evidence="4 5">
    <name type="scientific">Gallibacterium salpingitidis</name>
    <dbReference type="NCBI Taxonomy" id="505341"/>
    <lineage>
        <taxon>Bacteria</taxon>
        <taxon>Pseudomonadati</taxon>
        <taxon>Pseudomonadota</taxon>
        <taxon>Gammaproteobacteria</taxon>
        <taxon>Pasteurellales</taxon>
        <taxon>Pasteurellaceae</taxon>
        <taxon>Gallibacterium</taxon>
    </lineage>
</organism>
<feature type="domain" description="Trimeric autotransporter adhesin YadA-like stalk" evidence="3">
    <location>
        <begin position="2237"/>
        <end position="2262"/>
    </location>
</feature>
<evidence type="ECO:0000259" key="2">
    <source>
        <dbReference type="Pfam" id="PF05658"/>
    </source>
</evidence>
<evidence type="ECO:0000313" key="5">
    <source>
        <dbReference type="Proteomes" id="UP000092527"/>
    </source>
</evidence>
<feature type="domain" description="Trimeric autotransporter adhesin YadA-like head" evidence="2">
    <location>
        <begin position="319"/>
        <end position="342"/>
    </location>
</feature>
<feature type="domain" description="Trimeric autotransporter adhesin YadA-like head" evidence="2">
    <location>
        <begin position="587"/>
        <end position="613"/>
    </location>
</feature>
<dbReference type="EMBL" id="JTJU01000039">
    <property type="protein sequence ID" value="OBX09859.1"/>
    <property type="molecule type" value="Genomic_DNA"/>
</dbReference>
<feature type="domain" description="Trimeric autotransporter adhesin YadA-like head" evidence="2">
    <location>
        <begin position="276"/>
        <end position="302"/>
    </location>
</feature>
<dbReference type="Pfam" id="PF05662">
    <property type="entry name" value="YadA_stalk"/>
    <property type="match status" value="5"/>
</dbReference>
<feature type="domain" description="Trimeric autotransporter adhesin YadA-like stalk" evidence="3">
    <location>
        <begin position="680"/>
        <end position="714"/>
    </location>
</feature>
<dbReference type="Proteomes" id="UP000092527">
    <property type="component" value="Unassembled WGS sequence"/>
</dbReference>
<dbReference type="Pfam" id="PF05658">
    <property type="entry name" value="YadA_head"/>
    <property type="match status" value="14"/>
</dbReference>
<feature type="domain" description="Trimeric autotransporter adhesin YadA-like head" evidence="2">
    <location>
        <begin position="1031"/>
        <end position="1055"/>
    </location>
</feature>
<proteinExistence type="predicted"/>
<reference evidence="4 5" key="1">
    <citation type="submission" date="2014-11" db="EMBL/GenBank/DDBJ databases">
        <title>Pan-genome of Gallibacterium spp.</title>
        <authorList>
            <person name="Kudirkiene E."/>
            <person name="Bojesen A.M."/>
        </authorList>
    </citation>
    <scope>NUCLEOTIDE SEQUENCE [LARGE SCALE GENOMIC DNA]</scope>
    <source>
        <strain evidence="4 5">18469/18</strain>
    </source>
</reference>
<feature type="domain" description="Trimeric autotransporter adhesin YadA-like head" evidence="2">
    <location>
        <begin position="882"/>
        <end position="907"/>
    </location>
</feature>
<dbReference type="InterPro" id="IPR008640">
    <property type="entry name" value="Adhesin_Head_dom"/>
</dbReference>
<dbReference type="SUPFAM" id="SSF101967">
    <property type="entry name" value="Adhesin YadA, collagen-binding domain"/>
    <property type="match status" value="6"/>
</dbReference>
<feature type="region of interest" description="Disordered" evidence="1">
    <location>
        <begin position="1816"/>
        <end position="1848"/>
    </location>
</feature>
<feature type="domain" description="Trimeric autotransporter adhesin YadA-like stalk" evidence="3">
    <location>
        <begin position="1772"/>
        <end position="1814"/>
    </location>
</feature>
<gene>
    <name evidence="4" type="ORF">QV09_07205</name>
</gene>
<feature type="domain" description="Trimeric autotransporter adhesin YadA-like stalk" evidence="3">
    <location>
        <begin position="1260"/>
        <end position="1302"/>
    </location>
</feature>
<dbReference type="Gene3D" id="1.20.5.170">
    <property type="match status" value="2"/>
</dbReference>
<feature type="domain" description="Trimeric autotransporter adhesin YadA-like head" evidence="2">
    <location>
        <begin position="533"/>
        <end position="557"/>
    </location>
</feature>
<feature type="domain" description="Trimeric autotransporter adhesin YadA-like head" evidence="2">
    <location>
        <begin position="990"/>
        <end position="1013"/>
    </location>
</feature>
<feature type="domain" description="Trimeric autotransporter adhesin YadA-like head" evidence="2">
    <location>
        <begin position="559"/>
        <end position="582"/>
    </location>
</feature>
<name>A0AB36E343_9PAST</name>
<feature type="domain" description="Trimeric autotransporter adhesin YadA-like head" evidence="2">
    <location>
        <begin position="943"/>
        <end position="965"/>
    </location>
</feature>
<comment type="caution">
    <text evidence="4">The sequence shown here is derived from an EMBL/GenBank/DDBJ whole genome shotgun (WGS) entry which is preliminary data.</text>
</comment>
<feature type="domain" description="Trimeric autotransporter adhesin YadA-like head" evidence="2">
    <location>
        <begin position="1570"/>
        <end position="1595"/>
    </location>
</feature>
<dbReference type="GO" id="GO:0019867">
    <property type="term" value="C:outer membrane"/>
    <property type="evidence" value="ECO:0007669"/>
    <property type="project" value="InterPro"/>
</dbReference>
<feature type="domain" description="Trimeric autotransporter adhesin YadA-like head" evidence="2">
    <location>
        <begin position="909"/>
        <end position="936"/>
    </location>
</feature>